<protein>
    <submittedName>
        <fullName evidence="2">Uncharacterized protein</fullName>
    </submittedName>
</protein>
<name>D3BE30_HETP5</name>
<dbReference type="EMBL" id="ADBJ01000031">
    <property type="protein sequence ID" value="EFA80161.1"/>
    <property type="molecule type" value="Genomic_DNA"/>
</dbReference>
<reference evidence="2 3" key="1">
    <citation type="journal article" date="2011" name="Genome Res.">
        <title>Phylogeny-wide analysis of social amoeba genomes highlights ancient origins for complex intercellular communication.</title>
        <authorList>
            <person name="Heidel A.J."/>
            <person name="Lawal H.M."/>
            <person name="Felder M."/>
            <person name="Schilde C."/>
            <person name="Helps N.R."/>
            <person name="Tunggal B."/>
            <person name="Rivero F."/>
            <person name="John U."/>
            <person name="Schleicher M."/>
            <person name="Eichinger L."/>
            <person name="Platzer M."/>
            <person name="Noegel A.A."/>
            <person name="Schaap P."/>
            <person name="Gloeckner G."/>
        </authorList>
    </citation>
    <scope>NUCLEOTIDE SEQUENCE [LARGE SCALE GENOMIC DNA]</scope>
    <source>
        <strain evidence="3">ATCC 26659 / Pp 5 / PN500</strain>
    </source>
</reference>
<dbReference type="RefSeq" id="XP_020432281.1">
    <property type="nucleotide sequence ID" value="XM_020577833.1"/>
</dbReference>
<dbReference type="InterPro" id="IPR012340">
    <property type="entry name" value="NA-bd_OB-fold"/>
</dbReference>
<keyword evidence="3" id="KW-1185">Reference proteome</keyword>
<comment type="caution">
    <text evidence="2">The sequence shown here is derived from an EMBL/GenBank/DDBJ whole genome shotgun (WGS) entry which is preliminary data.</text>
</comment>
<proteinExistence type="predicted"/>
<organism evidence="2 3">
    <name type="scientific">Heterostelium pallidum (strain ATCC 26659 / Pp 5 / PN500)</name>
    <name type="common">Cellular slime mold</name>
    <name type="synonym">Polysphondylium pallidum</name>
    <dbReference type="NCBI Taxonomy" id="670386"/>
    <lineage>
        <taxon>Eukaryota</taxon>
        <taxon>Amoebozoa</taxon>
        <taxon>Evosea</taxon>
        <taxon>Eumycetozoa</taxon>
        <taxon>Dictyostelia</taxon>
        <taxon>Acytosteliales</taxon>
        <taxon>Acytosteliaceae</taxon>
        <taxon>Heterostelium</taxon>
    </lineage>
</organism>
<dbReference type="GO" id="GO:0003697">
    <property type="term" value="F:single-stranded DNA binding"/>
    <property type="evidence" value="ECO:0007669"/>
    <property type="project" value="InterPro"/>
</dbReference>
<dbReference type="InParanoid" id="D3BE30"/>
<accession>D3BE30</accession>
<gene>
    <name evidence="2" type="ORF">PPL_06983</name>
</gene>
<dbReference type="AlphaFoldDB" id="D3BE30"/>
<dbReference type="InterPro" id="IPR029146">
    <property type="entry name" value="Ten1_animal_plant"/>
</dbReference>
<evidence type="ECO:0000313" key="2">
    <source>
        <dbReference type="EMBL" id="EFA80161.1"/>
    </source>
</evidence>
<feature type="region of interest" description="Disordered" evidence="1">
    <location>
        <begin position="1"/>
        <end position="29"/>
    </location>
</feature>
<dbReference type="Pfam" id="PF15490">
    <property type="entry name" value="Ten1_2"/>
    <property type="match status" value="1"/>
</dbReference>
<dbReference type="Gene3D" id="2.40.50.140">
    <property type="entry name" value="Nucleic acid-binding proteins"/>
    <property type="match status" value="1"/>
</dbReference>
<evidence type="ECO:0000313" key="3">
    <source>
        <dbReference type="Proteomes" id="UP000001396"/>
    </source>
</evidence>
<dbReference type="Proteomes" id="UP000001396">
    <property type="component" value="Unassembled WGS sequence"/>
</dbReference>
<dbReference type="GO" id="GO:1990879">
    <property type="term" value="C:CST complex"/>
    <property type="evidence" value="ECO:0007669"/>
    <property type="project" value="InterPro"/>
</dbReference>
<sequence>MKTNCNVVGDSSGDNPNNNNNHDQRNDDGKKLVQLNSVKNTINFNIYHNESSNIILLLNEIATLTDQSDDQTQRSNVPKHIKTIGSLLVSDTLLSLALVIYNGYRLVIDFKQYSEGRMPFLTNSLHHFIGELTFIDTISVELRERIIKFFVNNNISYVGGKDDGILIETVILKARLFKNIDTMDTNLFESALLLKRKFQSFLETI</sequence>
<evidence type="ECO:0000256" key="1">
    <source>
        <dbReference type="SAM" id="MobiDB-lite"/>
    </source>
</evidence>
<dbReference type="GeneID" id="31362464"/>